<dbReference type="Pfam" id="PF16770">
    <property type="entry name" value="RTT107_BRCT_5"/>
    <property type="match status" value="1"/>
</dbReference>
<reference evidence="3" key="1">
    <citation type="submission" date="2022-06" db="EMBL/GenBank/DDBJ databases">
        <authorList>
            <consortium name="SYNGENTA / RWTH Aachen University"/>
        </authorList>
    </citation>
    <scope>NUCLEOTIDE SEQUENCE</scope>
</reference>
<sequence length="1352" mass="151526">MPQREASDDDLETSDLFKDVVFYVDPSLPKILVEQITTLLIKNQARGSNNYTPNLKEILNSIEENLDSNLSKSKNFNPTQDSRSRYEKSRRFIKDLRPEFDLTTTTHLITSSIHLPEYRALGKSDTESGDVLEFSFHSNSHPYDSSSDIETVGTSKSSKTKKHRFVKRSIHLVTPLWVTQSYDLNKVLPENFYSPDPYKFFSGIVIALDSEASLPITDIEIFEACVRAWGGQFKKGLTREVTHLICVVEGTKDYRIAMKVKDQVGIKVVLPHWFHHSVLFRKLISEEPFQFPSPSILRPLSPSLDPEIQHGSMGIPGSKLPGSSRRIISEVEVEENAYKTATQLAFDGQNIPSRTVSQGLIDYLELVSVSCLSSEQSVRSLFEKSSQSLEDLELDQQPIWKGKSVYLTSKLELSSIARNSLVRRIQRIGARVTDAANLLRPEPGEGTSNLSESDKLRRELDAEKQLAESDFVISEHRAGWEFWLSLELNKTIGTIHWILGVLNSNNSPELGIKPPSERFLDFPVPSGKVNGWGNTSKTITITNYTGPARSYLIRLLEKMGLKFSGSLDNGTELVIAANKAGGKVAFANKRGIQIVNHIYLEECFQSWTKLSIQAHHLTFPDETNLNELVGQQTYDLENVEKWAKREEVKEQKKLDMKQMPSLKRNALSEMPEKSAPAEQESSEYLAILPEVHQPRNDEADDENRLPDESFEAVNKDNISNPDQGQDEEPLKEVAAADTLGNSSFKIVRRKPRLISSSAELDDGIIEIATKSPQSASKQKVDAEILETGEPSQPNLSSGPDSASANQNNAAVFKLTEMDKNVIPEATHSSDDFPDLLDLIDKKNERSNAVKTSDLVIDKSKTLIDTPLIPGSSHHGSNVVESGNNSATPVRQSRRRAPSIDQNSNQRSPLSSSVHEENPSEFNSEDTNRKKVNNDNINSGARSARRAAQVANRKVTSAVEDMNLHEKEKKRKRGFLAGLEIGGSQLSSKKQTPSSTKKAVVDQILKRSTPKVSSKVKDNSEVKDNDEDSSSLSEQDNQQQEDSGGVEQEDDEDDDEEKSASFSKKAKLKRWEEGKEKETQRSAERPRRGGTSKSKVNNQMSRSRGASVSSTRKASSSSKKEDETDLIGTLKTKKQQKIKISQTGERISEKLCSKLKKLGASFTEPPEDFTHLLTNKITRTEKFILAVIRGCKIVNHSWVEDSIKSGKLLDEEGYELKDEKGESEHDFELKESLETSRSIKLLTGQTFYVSPRVQPSLKSIKTLIESAGGKVITKVPLVRDLRNSKNNEDDDDGGGGKRYSKVVVSCEEDERYWRPLLKKLDEEEPLPIFNQNFILEGLLIQRLDYSKKYQIRY</sequence>
<name>A0AAV0AM94_PHAPC</name>
<keyword evidence="4" id="KW-1185">Reference proteome</keyword>
<accession>A0AAV0AM94</accession>
<dbReference type="InterPro" id="IPR053036">
    <property type="entry name" value="CellCycle_DNARepair_Reg"/>
</dbReference>
<protein>
    <recommendedName>
        <fullName evidence="2">BRCT domain-containing protein</fullName>
    </recommendedName>
</protein>
<dbReference type="GO" id="GO:0006302">
    <property type="term" value="P:double-strand break repair"/>
    <property type="evidence" value="ECO:0007669"/>
    <property type="project" value="TreeGrafter"/>
</dbReference>
<dbReference type="PANTHER" id="PTHR47667:SF1">
    <property type="entry name" value="REGULATOR OF TY1 TRANSPOSITION PROTEIN 107"/>
    <property type="match status" value="1"/>
</dbReference>
<feature type="region of interest" description="Disordered" evidence="1">
    <location>
        <begin position="768"/>
        <end position="810"/>
    </location>
</feature>
<evidence type="ECO:0000313" key="3">
    <source>
        <dbReference type="EMBL" id="CAH7669945.1"/>
    </source>
</evidence>
<dbReference type="GO" id="GO:1990683">
    <property type="term" value="P:DNA double-strand break attachment to nuclear envelope"/>
    <property type="evidence" value="ECO:0007669"/>
    <property type="project" value="TreeGrafter"/>
</dbReference>
<feature type="domain" description="BRCT" evidence="2">
    <location>
        <begin position="1154"/>
        <end position="1215"/>
    </location>
</feature>
<feature type="compositionally biased region" description="Basic and acidic residues" evidence="1">
    <location>
        <begin position="1068"/>
        <end position="1086"/>
    </location>
</feature>
<feature type="compositionally biased region" description="Polar residues" evidence="1">
    <location>
        <begin position="1090"/>
        <end position="1105"/>
    </location>
</feature>
<dbReference type="PANTHER" id="PTHR47667">
    <property type="entry name" value="REGULATOR OF TY1 TRANSPOSITION PROTEIN 107"/>
    <property type="match status" value="1"/>
</dbReference>
<evidence type="ECO:0000259" key="2">
    <source>
        <dbReference type="PROSITE" id="PS50172"/>
    </source>
</evidence>
<comment type="caution">
    <text evidence="3">The sequence shown here is derived from an EMBL/GenBank/DDBJ whole genome shotgun (WGS) entry which is preliminary data.</text>
</comment>
<feature type="domain" description="BRCT" evidence="2">
    <location>
        <begin position="196"/>
        <end position="291"/>
    </location>
</feature>
<dbReference type="Pfam" id="PF16589">
    <property type="entry name" value="BRCT_2"/>
    <property type="match status" value="1"/>
</dbReference>
<dbReference type="Pfam" id="PF12738">
    <property type="entry name" value="PTCB-BRCT"/>
    <property type="match status" value="2"/>
</dbReference>
<feature type="compositionally biased region" description="Polar residues" evidence="1">
    <location>
        <begin position="789"/>
        <end position="809"/>
    </location>
</feature>
<feature type="region of interest" description="Disordered" evidence="1">
    <location>
        <begin position="651"/>
        <end position="680"/>
    </location>
</feature>
<feature type="region of interest" description="Disordered" evidence="1">
    <location>
        <begin position="842"/>
        <end position="1136"/>
    </location>
</feature>
<dbReference type="CDD" id="cd17744">
    <property type="entry name" value="BRCT_MDC1_rpt1"/>
    <property type="match status" value="1"/>
</dbReference>
<dbReference type="GO" id="GO:0005634">
    <property type="term" value="C:nucleus"/>
    <property type="evidence" value="ECO:0007669"/>
    <property type="project" value="TreeGrafter"/>
</dbReference>
<feature type="compositionally biased region" description="Low complexity" evidence="1">
    <location>
        <begin position="1106"/>
        <end position="1116"/>
    </location>
</feature>
<dbReference type="EMBL" id="CALTRL010000861">
    <property type="protein sequence ID" value="CAH7669945.1"/>
    <property type="molecule type" value="Genomic_DNA"/>
</dbReference>
<feature type="compositionally biased region" description="Polar residues" evidence="1">
    <location>
        <begin position="899"/>
        <end position="912"/>
    </location>
</feature>
<dbReference type="Gene3D" id="3.40.50.10190">
    <property type="entry name" value="BRCT domain"/>
    <property type="match status" value="5"/>
</dbReference>
<evidence type="ECO:0000256" key="1">
    <source>
        <dbReference type="SAM" id="MobiDB-lite"/>
    </source>
</evidence>
<dbReference type="Proteomes" id="UP001153365">
    <property type="component" value="Unassembled WGS sequence"/>
</dbReference>
<feature type="domain" description="BRCT" evidence="2">
    <location>
        <begin position="538"/>
        <end position="617"/>
    </location>
</feature>
<feature type="compositionally biased region" description="Polar residues" evidence="1">
    <location>
        <begin position="873"/>
        <end position="890"/>
    </location>
</feature>
<feature type="domain" description="BRCT" evidence="2">
    <location>
        <begin position="1236"/>
        <end position="1350"/>
    </location>
</feature>
<dbReference type="InterPro" id="IPR036420">
    <property type="entry name" value="BRCT_dom_sf"/>
</dbReference>
<gene>
    <name evidence="3" type="ORF">PPACK8108_LOCUS4612</name>
</gene>
<proteinExistence type="predicted"/>
<dbReference type="InterPro" id="IPR001357">
    <property type="entry name" value="BRCT_dom"/>
</dbReference>
<organism evidence="3 4">
    <name type="scientific">Phakopsora pachyrhizi</name>
    <name type="common">Asian soybean rust disease fungus</name>
    <dbReference type="NCBI Taxonomy" id="170000"/>
    <lineage>
        <taxon>Eukaryota</taxon>
        <taxon>Fungi</taxon>
        <taxon>Dikarya</taxon>
        <taxon>Basidiomycota</taxon>
        <taxon>Pucciniomycotina</taxon>
        <taxon>Pucciniomycetes</taxon>
        <taxon>Pucciniales</taxon>
        <taxon>Phakopsoraceae</taxon>
        <taxon>Phakopsora</taxon>
    </lineage>
</organism>
<dbReference type="PROSITE" id="PS50172">
    <property type="entry name" value="BRCT"/>
    <property type="match status" value="4"/>
</dbReference>
<feature type="compositionally biased region" description="Acidic residues" evidence="1">
    <location>
        <begin position="1046"/>
        <end position="1056"/>
    </location>
</feature>
<feature type="compositionally biased region" description="Low complexity" evidence="1">
    <location>
        <begin position="983"/>
        <end position="997"/>
    </location>
</feature>
<dbReference type="SUPFAM" id="SSF52113">
    <property type="entry name" value="BRCT domain"/>
    <property type="match status" value="3"/>
</dbReference>
<dbReference type="CDD" id="cd18432">
    <property type="entry name" value="BRCT_PAXIP1_rpt6_like"/>
    <property type="match status" value="1"/>
</dbReference>
<evidence type="ECO:0000313" key="4">
    <source>
        <dbReference type="Proteomes" id="UP001153365"/>
    </source>
</evidence>
<dbReference type="GO" id="GO:0035361">
    <property type="term" value="C:Cul8-RING ubiquitin ligase complex"/>
    <property type="evidence" value="ECO:0007669"/>
    <property type="project" value="TreeGrafter"/>
</dbReference>
<dbReference type="SMART" id="SM00292">
    <property type="entry name" value="BRCT"/>
    <property type="match status" value="5"/>
</dbReference>